<dbReference type="PANTHER" id="PTHR37534">
    <property type="entry name" value="TRANSCRIPTIONAL ACTIVATOR PROTEIN UGA3"/>
    <property type="match status" value="1"/>
</dbReference>
<dbReference type="OrthoDB" id="5419315at2759"/>
<dbReference type="PANTHER" id="PTHR37534:SF7">
    <property type="entry name" value="TRANSCRIPTIONAL ACTIVATOR PROTEIN UGA3"/>
    <property type="match status" value="1"/>
</dbReference>
<protein>
    <submittedName>
        <fullName evidence="5">Predicted protein</fullName>
    </submittedName>
</protein>
<evidence type="ECO:0000256" key="3">
    <source>
        <dbReference type="SAM" id="MobiDB-lite"/>
    </source>
</evidence>
<organism evidence="6">
    <name type="scientific">Hypocrea jecorina (strain QM6a)</name>
    <name type="common">Trichoderma reesei</name>
    <dbReference type="NCBI Taxonomy" id="431241"/>
    <lineage>
        <taxon>Eukaryota</taxon>
        <taxon>Fungi</taxon>
        <taxon>Dikarya</taxon>
        <taxon>Ascomycota</taxon>
        <taxon>Pezizomycotina</taxon>
        <taxon>Sordariomycetes</taxon>
        <taxon>Hypocreomycetidae</taxon>
        <taxon>Hypocreales</taxon>
        <taxon>Hypocreaceae</taxon>
        <taxon>Trichoderma</taxon>
    </lineage>
</organism>
<dbReference type="GO" id="GO:0045944">
    <property type="term" value="P:positive regulation of transcription by RNA polymerase II"/>
    <property type="evidence" value="ECO:0007669"/>
    <property type="project" value="TreeGrafter"/>
</dbReference>
<dbReference type="eggNOG" id="ENOG502RIXM">
    <property type="taxonomic scope" value="Eukaryota"/>
</dbReference>
<name>G0RA31_HYPJQ</name>
<dbReference type="PROSITE" id="PS00463">
    <property type="entry name" value="ZN2_CY6_FUNGAL_1"/>
    <property type="match status" value="1"/>
</dbReference>
<dbReference type="RefSeq" id="XP_006962208.1">
    <property type="nucleotide sequence ID" value="XM_006962146.1"/>
</dbReference>
<comment type="subcellular location">
    <subcellularLocation>
        <location evidence="1">Nucleus</location>
    </subcellularLocation>
</comment>
<evidence type="ECO:0000313" key="5">
    <source>
        <dbReference type="EMBL" id="EGR51793.1"/>
    </source>
</evidence>
<feature type="compositionally biased region" description="Low complexity" evidence="3">
    <location>
        <begin position="21"/>
        <end position="44"/>
    </location>
</feature>
<dbReference type="Proteomes" id="UP000008984">
    <property type="component" value="Unassembled WGS sequence"/>
</dbReference>
<dbReference type="EMBL" id="GL985057">
    <property type="protein sequence ID" value="EGR51793.1"/>
    <property type="molecule type" value="Genomic_DNA"/>
</dbReference>
<dbReference type="VEuPathDB" id="FungiDB:TRIREDRAFT_120228"/>
<dbReference type="SMART" id="SM00066">
    <property type="entry name" value="GAL4"/>
    <property type="match status" value="1"/>
</dbReference>
<dbReference type="GeneID" id="18482825"/>
<dbReference type="GO" id="GO:0008270">
    <property type="term" value="F:zinc ion binding"/>
    <property type="evidence" value="ECO:0007669"/>
    <property type="project" value="InterPro"/>
</dbReference>
<evidence type="ECO:0000256" key="1">
    <source>
        <dbReference type="ARBA" id="ARBA00004123"/>
    </source>
</evidence>
<dbReference type="KEGG" id="tre:TRIREDRAFT_120228"/>
<reference evidence="5 6" key="1">
    <citation type="journal article" date="2008" name="Nat. Biotechnol.">
        <title>Genome sequencing and analysis of the biomass-degrading fungus Trichoderma reesei (syn. Hypocrea jecorina).</title>
        <authorList>
            <person name="Martinez D."/>
            <person name="Berka R.M."/>
            <person name="Henrissat B."/>
            <person name="Saloheimo M."/>
            <person name="Arvas M."/>
            <person name="Baker S.E."/>
            <person name="Chapman J."/>
            <person name="Chertkov O."/>
            <person name="Coutinho P.M."/>
            <person name="Cullen D."/>
            <person name="Danchin E.G."/>
            <person name="Grigoriev I.V."/>
            <person name="Harris P."/>
            <person name="Jackson M."/>
            <person name="Kubicek C.P."/>
            <person name="Han C.S."/>
            <person name="Ho I."/>
            <person name="Larrondo L.F."/>
            <person name="de Leon A.L."/>
            <person name="Magnuson J.K."/>
            <person name="Merino S."/>
            <person name="Misra M."/>
            <person name="Nelson B."/>
            <person name="Putnam N."/>
            <person name="Robbertse B."/>
            <person name="Salamov A.A."/>
            <person name="Schmoll M."/>
            <person name="Terry A."/>
            <person name="Thayer N."/>
            <person name="Westerholm-Parvinen A."/>
            <person name="Schoch C.L."/>
            <person name="Yao J."/>
            <person name="Barabote R."/>
            <person name="Nelson M.A."/>
            <person name="Detter C."/>
            <person name="Bruce D."/>
            <person name="Kuske C.R."/>
            <person name="Xie G."/>
            <person name="Richardson P."/>
            <person name="Rokhsar D.S."/>
            <person name="Lucas S.M."/>
            <person name="Rubin E.M."/>
            <person name="Dunn-Coleman N."/>
            <person name="Ward M."/>
            <person name="Brettin T.S."/>
        </authorList>
    </citation>
    <scope>NUCLEOTIDE SEQUENCE [LARGE SCALE GENOMIC DNA]</scope>
    <source>
        <strain evidence="5 6">QM6a</strain>
    </source>
</reference>
<keyword evidence="2" id="KW-0539">Nucleus</keyword>
<dbReference type="AlphaFoldDB" id="G0RA31"/>
<gene>
    <name evidence="5" type="ORF">TRIREDRAFT_120228</name>
</gene>
<dbReference type="Gene3D" id="4.10.240.10">
    <property type="entry name" value="Zn(2)-C6 fungal-type DNA-binding domain"/>
    <property type="match status" value="1"/>
</dbReference>
<dbReference type="GO" id="GO:0005634">
    <property type="term" value="C:nucleus"/>
    <property type="evidence" value="ECO:0007669"/>
    <property type="project" value="UniProtKB-SubCell"/>
</dbReference>
<dbReference type="InterPro" id="IPR001138">
    <property type="entry name" value="Zn2Cys6_DnaBD"/>
</dbReference>
<feature type="region of interest" description="Disordered" evidence="3">
    <location>
        <begin position="21"/>
        <end position="54"/>
    </location>
</feature>
<dbReference type="InterPro" id="IPR021858">
    <property type="entry name" value="Fun_TF"/>
</dbReference>
<dbReference type="GO" id="GO:0000981">
    <property type="term" value="F:DNA-binding transcription factor activity, RNA polymerase II-specific"/>
    <property type="evidence" value="ECO:0007669"/>
    <property type="project" value="InterPro"/>
</dbReference>
<evidence type="ECO:0000313" key="6">
    <source>
        <dbReference type="Proteomes" id="UP000008984"/>
    </source>
</evidence>
<dbReference type="GO" id="GO:0000976">
    <property type="term" value="F:transcription cis-regulatory region binding"/>
    <property type="evidence" value="ECO:0007669"/>
    <property type="project" value="TreeGrafter"/>
</dbReference>
<dbReference type="SUPFAM" id="SSF57701">
    <property type="entry name" value="Zn2/Cys6 DNA-binding domain"/>
    <property type="match status" value="1"/>
</dbReference>
<sequence>MSTLAASSLIIQPSSIIVQPSSSIVQPSPAPQPRVAQQQQQQQRKSSKKGGYTRQRRGCLTCRQRKKKCDQGLPICGHCSRLNLVCKHEKPRQLSSAWSEDAVEDDPGPSSSQAHTTYMCWGSQQQQQQQHPVTARGDHVSELLRLTKIAEPLDLVRPDDAAVGYDWSSSRRTMMRYYTSTLAIMLSATAENNCFLSVMELLLTTWKSHSVLLPMAFDCPALLDAMAAWSSAHLALRDPSFHGASLQYRGRVLANLSAALQEDSLPGEMCLAVAMAMCSMETISDATSSSWSHHLSGAAAVLQSRTCSNAMIGPLQTTTTTTTTTPSAVSDYWLQSVERRWLVRNFAYHDILMSVSLDRRPLLTGDYWMSRDDTMADPYFAFASKIMLLISEISVLNADCAEFKASLGGASTLKQGGDLALVLEESPLDHNYHTPLERADNIANGLRDWKCPAETANAPLALLSETYRSASLIYLDRVVRQHFPRRAAEILPEGIRAYVESVCHVAQKVPEGSLAECSLLFPLFIAGGEAQDASHIERIRDRLCSMNRWRRFRNVDACREVLEEVWAKRGESGDAERVDWRDIVRQRGWQLALS</sequence>
<dbReference type="InterPro" id="IPR036864">
    <property type="entry name" value="Zn2-C6_fun-type_DNA-bd_sf"/>
</dbReference>
<feature type="domain" description="Zn(2)-C6 fungal-type" evidence="4">
    <location>
        <begin position="58"/>
        <end position="88"/>
    </location>
</feature>
<evidence type="ECO:0000256" key="2">
    <source>
        <dbReference type="ARBA" id="ARBA00023242"/>
    </source>
</evidence>
<evidence type="ECO:0000259" key="4">
    <source>
        <dbReference type="PROSITE" id="PS50048"/>
    </source>
</evidence>
<dbReference type="PROSITE" id="PS50048">
    <property type="entry name" value="ZN2_CY6_FUNGAL_2"/>
    <property type="match status" value="1"/>
</dbReference>
<keyword evidence="6" id="KW-1185">Reference proteome</keyword>
<dbReference type="HOGENOM" id="CLU_031202_0_0_1"/>
<dbReference type="CDD" id="cd00067">
    <property type="entry name" value="GAL4"/>
    <property type="match status" value="1"/>
</dbReference>
<accession>G0RA31</accession>
<proteinExistence type="predicted"/>
<dbReference type="Pfam" id="PF11951">
    <property type="entry name" value="Fungal_trans_2"/>
    <property type="match status" value="1"/>
</dbReference>
<dbReference type="Pfam" id="PF00172">
    <property type="entry name" value="Zn_clus"/>
    <property type="match status" value="1"/>
</dbReference>